<keyword evidence="1" id="KW-0732">Signal</keyword>
<reference evidence="2 3" key="1">
    <citation type="submission" date="2021-06" db="EMBL/GenBank/DDBJ databases">
        <authorList>
            <person name="Palmer J.M."/>
        </authorList>
    </citation>
    <scope>NUCLEOTIDE SEQUENCE [LARGE SCALE GENOMIC DNA]</scope>
    <source>
        <strain evidence="2 3">GA_2019</strain>
        <tissue evidence="2">Muscle</tissue>
    </source>
</reference>
<keyword evidence="3" id="KW-1185">Reference proteome</keyword>
<evidence type="ECO:0008006" key="4">
    <source>
        <dbReference type="Google" id="ProtNLM"/>
    </source>
</evidence>
<dbReference type="Proteomes" id="UP001476798">
    <property type="component" value="Unassembled WGS sequence"/>
</dbReference>
<sequence>MGAWTGSVCVSVPLCFFFSRFSWRVELCAASHICESLGSLWQLLKERVAEHSTRAFLDSSGGSCATCSHSPSEVPRLDRRLTITGF</sequence>
<proteinExistence type="predicted"/>
<feature type="chain" id="PRO_5045492479" description="Secreted protein" evidence="1">
    <location>
        <begin position="31"/>
        <end position="86"/>
    </location>
</feature>
<protein>
    <recommendedName>
        <fullName evidence="4">Secreted protein</fullName>
    </recommendedName>
</protein>
<gene>
    <name evidence="2" type="ORF">GOODEAATRI_014228</name>
</gene>
<feature type="signal peptide" evidence="1">
    <location>
        <begin position="1"/>
        <end position="30"/>
    </location>
</feature>
<name>A0ABV0MHV7_9TELE</name>
<evidence type="ECO:0000313" key="3">
    <source>
        <dbReference type="Proteomes" id="UP001476798"/>
    </source>
</evidence>
<accession>A0ABV0MHV7</accession>
<organism evidence="2 3">
    <name type="scientific">Goodea atripinnis</name>
    <dbReference type="NCBI Taxonomy" id="208336"/>
    <lineage>
        <taxon>Eukaryota</taxon>
        <taxon>Metazoa</taxon>
        <taxon>Chordata</taxon>
        <taxon>Craniata</taxon>
        <taxon>Vertebrata</taxon>
        <taxon>Euteleostomi</taxon>
        <taxon>Actinopterygii</taxon>
        <taxon>Neopterygii</taxon>
        <taxon>Teleostei</taxon>
        <taxon>Neoteleostei</taxon>
        <taxon>Acanthomorphata</taxon>
        <taxon>Ovalentaria</taxon>
        <taxon>Atherinomorphae</taxon>
        <taxon>Cyprinodontiformes</taxon>
        <taxon>Goodeidae</taxon>
        <taxon>Goodea</taxon>
    </lineage>
</organism>
<evidence type="ECO:0000313" key="2">
    <source>
        <dbReference type="EMBL" id="MEQ2158617.1"/>
    </source>
</evidence>
<evidence type="ECO:0000256" key="1">
    <source>
        <dbReference type="SAM" id="SignalP"/>
    </source>
</evidence>
<comment type="caution">
    <text evidence="2">The sequence shown here is derived from an EMBL/GenBank/DDBJ whole genome shotgun (WGS) entry which is preliminary data.</text>
</comment>
<dbReference type="EMBL" id="JAHRIO010000992">
    <property type="protein sequence ID" value="MEQ2158617.1"/>
    <property type="molecule type" value="Genomic_DNA"/>
</dbReference>